<feature type="domain" description="Polymerase nucleotidyl transferase" evidence="1">
    <location>
        <begin position="104"/>
        <end position="133"/>
    </location>
</feature>
<dbReference type="EMBL" id="MHSR01000016">
    <property type="protein sequence ID" value="OHA46411.1"/>
    <property type="molecule type" value="Genomic_DNA"/>
</dbReference>
<comment type="caution">
    <text evidence="2">The sequence shown here is derived from an EMBL/GenBank/DDBJ whole genome shotgun (WGS) entry which is preliminary data.</text>
</comment>
<name>A0A1G2PFK3_9BACT</name>
<organism evidence="2 3">
    <name type="scientific">Candidatus Terrybacteria bacterium RIFCSPHIGHO2_01_FULL_43_35</name>
    <dbReference type="NCBI Taxonomy" id="1802361"/>
    <lineage>
        <taxon>Bacteria</taxon>
        <taxon>Candidatus Terryibacteriota</taxon>
    </lineage>
</organism>
<accession>A0A1G2PFK3</accession>
<dbReference type="InterPro" id="IPR043519">
    <property type="entry name" value="NT_sf"/>
</dbReference>
<dbReference type="GO" id="GO:0016779">
    <property type="term" value="F:nucleotidyltransferase activity"/>
    <property type="evidence" value="ECO:0007669"/>
    <property type="project" value="InterPro"/>
</dbReference>
<proteinExistence type="predicted"/>
<gene>
    <name evidence="2" type="ORF">A2828_00495</name>
</gene>
<evidence type="ECO:0000313" key="3">
    <source>
        <dbReference type="Proteomes" id="UP000178869"/>
    </source>
</evidence>
<dbReference type="SUPFAM" id="SSF81301">
    <property type="entry name" value="Nucleotidyltransferase"/>
    <property type="match status" value="1"/>
</dbReference>
<dbReference type="InterPro" id="IPR002934">
    <property type="entry name" value="Polymerase_NTP_transf_dom"/>
</dbReference>
<protein>
    <recommendedName>
        <fullName evidence="1">Polymerase nucleotidyl transferase domain-containing protein</fullName>
    </recommendedName>
</protein>
<sequence length="310" mass="35466">MSELEKYILRTVVYYDVLDMAPTTYEIWRNLLNARNNEQIFLGSIIVSLDDLATQKIIEQKWGFNFLPGRENLCVERLDKLNLTDEKWKKARRAFSMLALVPYLRMVFASGSFALGNTERASDIDILVVLKRERIWTGRLIITILLHILGMRRHGTKISNRICLNHFITDASLQIPFRSLYNAHIYANLVPIMTVHGAEAEGFFKANKWINDFVGVNDRLPPSSRRTIKPNKILLKIASVSEVLLNTPIGGWLEGLLKNIQQRRISSNPVTHNNIGHVLANDDMLAFHPDSPEHEIINKFNKKLVELGLG</sequence>
<dbReference type="AlphaFoldDB" id="A0A1G2PFK3"/>
<dbReference type="Proteomes" id="UP000178869">
    <property type="component" value="Unassembled WGS sequence"/>
</dbReference>
<dbReference type="Pfam" id="PF01909">
    <property type="entry name" value="NTP_transf_2"/>
    <property type="match status" value="1"/>
</dbReference>
<evidence type="ECO:0000313" key="2">
    <source>
        <dbReference type="EMBL" id="OHA46411.1"/>
    </source>
</evidence>
<evidence type="ECO:0000259" key="1">
    <source>
        <dbReference type="Pfam" id="PF01909"/>
    </source>
</evidence>
<reference evidence="2 3" key="1">
    <citation type="journal article" date="2016" name="Nat. Commun.">
        <title>Thousands of microbial genomes shed light on interconnected biogeochemical processes in an aquifer system.</title>
        <authorList>
            <person name="Anantharaman K."/>
            <person name="Brown C.T."/>
            <person name="Hug L.A."/>
            <person name="Sharon I."/>
            <person name="Castelle C.J."/>
            <person name="Probst A.J."/>
            <person name="Thomas B.C."/>
            <person name="Singh A."/>
            <person name="Wilkins M.J."/>
            <person name="Karaoz U."/>
            <person name="Brodie E.L."/>
            <person name="Williams K.H."/>
            <person name="Hubbard S.S."/>
            <person name="Banfield J.F."/>
        </authorList>
    </citation>
    <scope>NUCLEOTIDE SEQUENCE [LARGE SCALE GENOMIC DNA]</scope>
</reference>